<dbReference type="EMBL" id="BMNY01000001">
    <property type="protein sequence ID" value="GGM70721.1"/>
    <property type="molecule type" value="Genomic_DNA"/>
</dbReference>
<dbReference type="AlphaFoldDB" id="A0AA37BQQ8"/>
<accession>A0AA37BQQ8</accession>
<proteinExistence type="predicted"/>
<gene>
    <name evidence="1" type="ORF">GCM10007108_05950</name>
</gene>
<evidence type="ECO:0000313" key="1">
    <source>
        <dbReference type="EMBL" id="GGM70721.1"/>
    </source>
</evidence>
<protein>
    <submittedName>
        <fullName evidence="1">Uncharacterized protein</fullName>
    </submittedName>
</protein>
<evidence type="ECO:0000313" key="2">
    <source>
        <dbReference type="Proteomes" id="UP000632195"/>
    </source>
</evidence>
<sequence length="74" mass="8975">MEFRVEDFPEEQGFQLRLQIALLINAKNIMAVSERPERFQKYIEERRRKIREIVQSDGNFVVYYGGREIYRSCD</sequence>
<reference evidence="1" key="1">
    <citation type="journal article" date="2014" name="Int. J. Syst. Evol. Microbiol.">
        <title>Complete genome sequence of Corynebacterium casei LMG S-19264T (=DSM 44701T), isolated from a smear-ripened cheese.</title>
        <authorList>
            <consortium name="US DOE Joint Genome Institute (JGI-PGF)"/>
            <person name="Walter F."/>
            <person name="Albersmeier A."/>
            <person name="Kalinowski J."/>
            <person name="Ruckert C."/>
        </authorList>
    </citation>
    <scope>NUCLEOTIDE SEQUENCE</scope>
    <source>
        <strain evidence="1">JCM 13583</strain>
    </source>
</reference>
<name>A0AA37BQQ8_9ARCH</name>
<dbReference type="RefSeq" id="WP_188680178.1">
    <property type="nucleotide sequence ID" value="NZ_BMNY01000001.1"/>
</dbReference>
<comment type="caution">
    <text evidence="1">The sequence shown here is derived from an EMBL/GenBank/DDBJ whole genome shotgun (WGS) entry which is preliminary data.</text>
</comment>
<organism evidence="1 2">
    <name type="scientific">Thermogymnomonas acidicola</name>
    <dbReference type="NCBI Taxonomy" id="399579"/>
    <lineage>
        <taxon>Archaea</taxon>
        <taxon>Methanobacteriati</taxon>
        <taxon>Thermoplasmatota</taxon>
        <taxon>Thermoplasmata</taxon>
        <taxon>Thermoplasmatales</taxon>
        <taxon>Thermogymnomonas</taxon>
    </lineage>
</organism>
<reference evidence="1" key="2">
    <citation type="submission" date="2022-09" db="EMBL/GenBank/DDBJ databases">
        <authorList>
            <person name="Sun Q."/>
            <person name="Ohkuma M."/>
        </authorList>
    </citation>
    <scope>NUCLEOTIDE SEQUENCE</scope>
    <source>
        <strain evidence="1">JCM 13583</strain>
    </source>
</reference>
<keyword evidence="2" id="KW-1185">Reference proteome</keyword>
<dbReference type="Proteomes" id="UP000632195">
    <property type="component" value="Unassembled WGS sequence"/>
</dbReference>